<comment type="similarity">
    <text evidence="4">Belongs to the class-III pyridoxal-phosphate-dependent aminotransferase family.</text>
</comment>
<dbReference type="Pfam" id="PF00202">
    <property type="entry name" value="Aminotran_3"/>
    <property type="match status" value="1"/>
</dbReference>
<name>A0A0C1ZI61_9BACT</name>
<keyword evidence="2 6" id="KW-0032">Aminotransferase</keyword>
<protein>
    <submittedName>
        <fullName evidence="6">Aminotransferase HpnO, required for aminobacteriohopanetriol</fullName>
    </submittedName>
</protein>
<dbReference type="AlphaFoldDB" id="A0A0C1ZI61"/>
<gene>
    <name evidence="6" type="ORF">DB30_03537</name>
</gene>
<evidence type="ECO:0000256" key="5">
    <source>
        <dbReference type="SAM" id="MobiDB-lite"/>
    </source>
</evidence>
<evidence type="ECO:0000313" key="6">
    <source>
        <dbReference type="EMBL" id="KIG17224.1"/>
    </source>
</evidence>
<organism evidence="6 7">
    <name type="scientific">Enhygromyxa salina</name>
    <dbReference type="NCBI Taxonomy" id="215803"/>
    <lineage>
        <taxon>Bacteria</taxon>
        <taxon>Pseudomonadati</taxon>
        <taxon>Myxococcota</taxon>
        <taxon>Polyangia</taxon>
        <taxon>Nannocystales</taxon>
        <taxon>Nannocystaceae</taxon>
        <taxon>Enhygromyxa</taxon>
    </lineage>
</organism>
<dbReference type="GO" id="GO:0042802">
    <property type="term" value="F:identical protein binding"/>
    <property type="evidence" value="ECO:0007669"/>
    <property type="project" value="TreeGrafter"/>
</dbReference>
<dbReference type="InterPro" id="IPR015421">
    <property type="entry name" value="PyrdxlP-dep_Trfase_major"/>
</dbReference>
<keyword evidence="3 4" id="KW-0663">Pyridoxal phosphate</keyword>
<dbReference type="RefSeq" id="WP_146658578.1">
    <property type="nucleotide sequence ID" value="NZ_JMCC02000028.1"/>
</dbReference>
<reference evidence="6 7" key="1">
    <citation type="submission" date="2014-12" db="EMBL/GenBank/DDBJ databases">
        <title>Genome assembly of Enhygromyxa salina DSM 15201.</title>
        <authorList>
            <person name="Sharma G."/>
            <person name="Subramanian S."/>
        </authorList>
    </citation>
    <scope>NUCLEOTIDE SEQUENCE [LARGE SCALE GENOMIC DNA]</scope>
    <source>
        <strain evidence="6 7">DSM 15201</strain>
    </source>
</reference>
<dbReference type="PANTHER" id="PTHR11986">
    <property type="entry name" value="AMINOTRANSFERASE CLASS III"/>
    <property type="match status" value="1"/>
</dbReference>
<evidence type="ECO:0000256" key="4">
    <source>
        <dbReference type="RuleBase" id="RU003560"/>
    </source>
</evidence>
<evidence type="ECO:0000256" key="3">
    <source>
        <dbReference type="ARBA" id="ARBA00022898"/>
    </source>
</evidence>
<comment type="cofactor">
    <cofactor evidence="1">
        <name>pyridoxal 5'-phosphate</name>
        <dbReference type="ChEBI" id="CHEBI:597326"/>
    </cofactor>
</comment>
<evidence type="ECO:0000256" key="1">
    <source>
        <dbReference type="ARBA" id="ARBA00001933"/>
    </source>
</evidence>
<dbReference type="Gene3D" id="3.40.640.10">
    <property type="entry name" value="Type I PLP-dependent aspartate aminotransferase-like (Major domain)"/>
    <property type="match status" value="1"/>
</dbReference>
<evidence type="ECO:0000313" key="7">
    <source>
        <dbReference type="Proteomes" id="UP000031599"/>
    </source>
</evidence>
<dbReference type="FunFam" id="3.40.640.10:FF:000004">
    <property type="entry name" value="Acetylornithine aminotransferase"/>
    <property type="match status" value="1"/>
</dbReference>
<dbReference type="InterPro" id="IPR015424">
    <property type="entry name" value="PyrdxlP-dep_Trfase"/>
</dbReference>
<comment type="caution">
    <text evidence="6">The sequence shown here is derived from an EMBL/GenBank/DDBJ whole genome shotgun (WGS) entry which is preliminary data.</text>
</comment>
<dbReference type="Gene3D" id="3.90.1150.10">
    <property type="entry name" value="Aspartate Aminotransferase, domain 1"/>
    <property type="match status" value="1"/>
</dbReference>
<proteinExistence type="inferred from homology"/>
<dbReference type="CDD" id="cd00610">
    <property type="entry name" value="OAT_like"/>
    <property type="match status" value="1"/>
</dbReference>
<keyword evidence="6" id="KW-0808">Transferase</keyword>
<dbReference type="GO" id="GO:0030170">
    <property type="term" value="F:pyridoxal phosphate binding"/>
    <property type="evidence" value="ECO:0007669"/>
    <property type="project" value="InterPro"/>
</dbReference>
<feature type="compositionally biased region" description="Low complexity" evidence="5">
    <location>
        <begin position="484"/>
        <end position="496"/>
    </location>
</feature>
<feature type="region of interest" description="Disordered" evidence="5">
    <location>
        <begin position="475"/>
        <end position="529"/>
    </location>
</feature>
<dbReference type="InterPro" id="IPR005814">
    <property type="entry name" value="Aminotrans_3"/>
</dbReference>
<evidence type="ECO:0000256" key="2">
    <source>
        <dbReference type="ARBA" id="ARBA00022576"/>
    </source>
</evidence>
<dbReference type="EMBL" id="JMCC02000028">
    <property type="protein sequence ID" value="KIG17224.1"/>
    <property type="molecule type" value="Genomic_DNA"/>
</dbReference>
<dbReference type="SUPFAM" id="SSF53383">
    <property type="entry name" value="PLP-dependent transferases"/>
    <property type="match status" value="1"/>
</dbReference>
<accession>A0A0C1ZI61</accession>
<dbReference type="InterPro" id="IPR015422">
    <property type="entry name" value="PyrdxlP-dep_Trfase_small"/>
</dbReference>
<dbReference type="InterPro" id="IPR050103">
    <property type="entry name" value="Class-III_PLP-dep_AT"/>
</dbReference>
<dbReference type="GO" id="GO:0008483">
    <property type="term" value="F:transaminase activity"/>
    <property type="evidence" value="ECO:0007669"/>
    <property type="project" value="UniProtKB-KW"/>
</dbReference>
<sequence>MKELIEEHLTSANHLSKRHIHPRLLKMFEMGGLSAAFTRADGQYMWDKDGTRYLDLLAGGGVFFIGRNHPQVSDALRDVLSLQLPNLSVVNASALGGLLAERLLELAGPQYTKAVFANSGSEAIEVCIRFTRYMTRRRRFLFLQGAFHGRTYGAISLCGFEQMKESQDPLMPVCTSIRPNDIAALRNELSKQDVAALFIEPIQGMTATVMDADYMREAEALCKQYGTVFVADEIQTGLGRTGSWFASAGLGVRPGMMTVSKTLAGGQMPVSAVLMTEEVYEGVYSKFRAGPIYFSTFAENNLAMAAGIATLDVLRDLDAPNRARELGDMLHAGLIDLASRYDCIDRISGKGLMLAIYFKDSGSLSLRVQQELIGVADKGAFAAAVNCDMFAKQRVIVQIPGPAINAIKILPPVTITNEDVSYFLGAMEDTLAGYYKVGGPVISLAGGAVKDALRNVKKVIPGLGGDEAMTPVAAASPVRNGSNGAKAAAPKLETAPTPEPEPEPEPAGQAAEADDQKKKGTDPTTTVGF</sequence>
<dbReference type="Proteomes" id="UP000031599">
    <property type="component" value="Unassembled WGS sequence"/>
</dbReference>
<dbReference type="PANTHER" id="PTHR11986:SF121">
    <property type="entry name" value="BLR3010 PROTEIN"/>
    <property type="match status" value="1"/>
</dbReference>